<proteinExistence type="predicted"/>
<dbReference type="EMBL" id="CP066796">
    <property type="protein sequence ID" value="QSI90399.1"/>
    <property type="molecule type" value="Genomic_DNA"/>
</dbReference>
<reference evidence="1 2" key="1">
    <citation type="submission" date="2020-12" db="EMBL/GenBank/DDBJ databases">
        <title>Genome sequence of Erwinia amylovora ATCC15580, a type strain.</title>
        <authorList>
            <person name="Kang I.-J."/>
            <person name="Roh E."/>
        </authorList>
    </citation>
    <scope>NUCLEOTIDE SEQUENCE [LARGE SCALE GENOMIC DNA]</scope>
    <source>
        <strain evidence="1 2">ATCC 15580</strain>
    </source>
</reference>
<evidence type="ECO:0000313" key="2">
    <source>
        <dbReference type="Proteomes" id="UP000662840"/>
    </source>
</evidence>
<name>A0ABX7MEF3_ERWAM</name>
<sequence length="82" mass="8806">MYEISGSSLPLQLQTLGAPNNSEKSRVVNAKYSATLGGKLLKVENNNGSSFVMAMPRGDSLYIEGLAIRKWPDLILPDPANG</sequence>
<dbReference type="RefSeq" id="WP_013036069.1">
    <property type="nucleotide sequence ID" value="NZ_CP024970.1"/>
</dbReference>
<accession>A0ABX7MEF3</accession>
<protein>
    <submittedName>
        <fullName evidence="1">Uncharacterized protein</fullName>
    </submittedName>
</protein>
<keyword evidence="2" id="KW-1185">Reference proteome</keyword>
<evidence type="ECO:0000313" key="1">
    <source>
        <dbReference type="EMBL" id="QSI90399.1"/>
    </source>
</evidence>
<dbReference type="Proteomes" id="UP000662840">
    <property type="component" value="Chromosome"/>
</dbReference>
<organism evidence="1 2">
    <name type="scientific">Erwinia amylovora</name>
    <name type="common">Fire blight bacteria</name>
    <dbReference type="NCBI Taxonomy" id="552"/>
    <lineage>
        <taxon>Bacteria</taxon>
        <taxon>Pseudomonadati</taxon>
        <taxon>Pseudomonadota</taxon>
        <taxon>Gammaproteobacteria</taxon>
        <taxon>Enterobacterales</taxon>
        <taxon>Erwiniaceae</taxon>
        <taxon>Erwinia</taxon>
    </lineage>
</organism>
<dbReference type="GeneID" id="97606226"/>
<gene>
    <name evidence="1" type="ORF">JGC47_09535</name>
</gene>